<dbReference type="Proteomes" id="UP000011988">
    <property type="component" value="Unassembled WGS sequence"/>
</dbReference>
<evidence type="ECO:0000313" key="10">
    <source>
        <dbReference type="EMBL" id="EMJ95469.1"/>
    </source>
</evidence>
<evidence type="ECO:0000256" key="6">
    <source>
        <dbReference type="ARBA" id="ARBA00023125"/>
    </source>
</evidence>
<evidence type="ECO:0000256" key="2">
    <source>
        <dbReference type="ARBA" id="ARBA00022603"/>
    </source>
</evidence>
<evidence type="ECO:0000256" key="1">
    <source>
        <dbReference type="ARBA" id="ARBA00010203"/>
    </source>
</evidence>
<dbReference type="RefSeq" id="WP_020773303.1">
    <property type="nucleotide sequence ID" value="NZ_ANIK01000035.1"/>
</dbReference>
<gene>
    <name evidence="10" type="ORF">LEP1GSC194_3519</name>
</gene>
<dbReference type="GO" id="GO:0009307">
    <property type="term" value="P:DNA restriction-modification system"/>
    <property type="evidence" value="ECO:0007669"/>
    <property type="project" value="UniProtKB-KW"/>
</dbReference>
<dbReference type="OrthoDB" id="9773571at2"/>
<dbReference type="Pfam" id="PF01555">
    <property type="entry name" value="N6_N4_Mtase"/>
    <property type="match status" value="1"/>
</dbReference>
<dbReference type="PROSITE" id="PS00093">
    <property type="entry name" value="N4_MTASE"/>
    <property type="match status" value="1"/>
</dbReference>
<keyword evidence="2 10" id="KW-0489">Methyltransferase</keyword>
<dbReference type="Gene3D" id="3.40.50.150">
    <property type="entry name" value="Vaccinia Virus protein VP39"/>
    <property type="match status" value="1"/>
</dbReference>
<name>M6CUU6_9LEPT</name>
<keyword evidence="5" id="KW-0680">Restriction system</keyword>
<evidence type="ECO:0000313" key="11">
    <source>
        <dbReference type="Proteomes" id="UP000011988"/>
    </source>
</evidence>
<organism evidence="10 11">
    <name type="scientific">Leptospira alstonii serovar Sichuan str. 79601</name>
    <dbReference type="NCBI Taxonomy" id="1218565"/>
    <lineage>
        <taxon>Bacteria</taxon>
        <taxon>Pseudomonadati</taxon>
        <taxon>Spirochaetota</taxon>
        <taxon>Spirochaetia</taxon>
        <taxon>Leptospirales</taxon>
        <taxon>Leptospiraceae</taxon>
        <taxon>Leptospira</taxon>
    </lineage>
</organism>
<dbReference type="GO" id="GO:0032259">
    <property type="term" value="P:methylation"/>
    <property type="evidence" value="ECO:0007669"/>
    <property type="project" value="UniProtKB-KW"/>
</dbReference>
<evidence type="ECO:0000256" key="3">
    <source>
        <dbReference type="ARBA" id="ARBA00022679"/>
    </source>
</evidence>
<dbReference type="InterPro" id="IPR001091">
    <property type="entry name" value="RM_Methyltransferase"/>
</dbReference>
<accession>M6CUU6</accession>
<evidence type="ECO:0000256" key="8">
    <source>
        <dbReference type="RuleBase" id="RU362026"/>
    </source>
</evidence>
<dbReference type="InterPro" id="IPR017985">
    <property type="entry name" value="MeTrfase_CN4_CS"/>
</dbReference>
<dbReference type="InterPro" id="IPR029063">
    <property type="entry name" value="SAM-dependent_MTases_sf"/>
</dbReference>
<evidence type="ECO:0000259" key="9">
    <source>
        <dbReference type="Pfam" id="PF01555"/>
    </source>
</evidence>
<reference evidence="10 11" key="1">
    <citation type="submission" date="2013-01" db="EMBL/GenBank/DDBJ databases">
        <authorList>
            <person name="Harkins D.M."/>
            <person name="Durkin A.S."/>
            <person name="Brinkac L.M."/>
            <person name="Haft D.H."/>
            <person name="Selengut J.D."/>
            <person name="Sanka R."/>
            <person name="DePew J."/>
            <person name="Purushe J."/>
            <person name="Galloway R.L."/>
            <person name="Vinetz J.M."/>
            <person name="Sutton G.G."/>
            <person name="Nierman W.C."/>
            <person name="Fouts D.E."/>
        </authorList>
    </citation>
    <scope>NUCLEOTIDE SEQUENCE [LARGE SCALE GENOMIC DNA]</scope>
    <source>
        <strain evidence="10 11">79601</strain>
    </source>
</reference>
<evidence type="ECO:0000256" key="4">
    <source>
        <dbReference type="ARBA" id="ARBA00022691"/>
    </source>
</evidence>
<evidence type="ECO:0000256" key="5">
    <source>
        <dbReference type="ARBA" id="ARBA00022747"/>
    </source>
</evidence>
<feature type="domain" description="DNA methylase N-4/N-6" evidence="9">
    <location>
        <begin position="27"/>
        <end position="306"/>
    </location>
</feature>
<proteinExistence type="inferred from homology"/>
<dbReference type="EMBL" id="ANIK01000035">
    <property type="protein sequence ID" value="EMJ95469.1"/>
    <property type="molecule type" value="Genomic_DNA"/>
</dbReference>
<comment type="catalytic activity">
    <reaction evidence="7">
        <text>a 2'-deoxycytidine in DNA + S-adenosyl-L-methionine = an N(4)-methyl-2'-deoxycytidine in DNA + S-adenosyl-L-homocysteine + H(+)</text>
        <dbReference type="Rhea" id="RHEA:16857"/>
        <dbReference type="Rhea" id="RHEA-COMP:11369"/>
        <dbReference type="Rhea" id="RHEA-COMP:13674"/>
        <dbReference type="ChEBI" id="CHEBI:15378"/>
        <dbReference type="ChEBI" id="CHEBI:57856"/>
        <dbReference type="ChEBI" id="CHEBI:59789"/>
        <dbReference type="ChEBI" id="CHEBI:85452"/>
        <dbReference type="ChEBI" id="CHEBI:137933"/>
        <dbReference type="EC" id="2.1.1.113"/>
    </reaction>
</comment>
<dbReference type="EC" id="2.1.1.-" evidence="8"/>
<protein>
    <recommendedName>
        <fullName evidence="8">Methyltransferase</fullName>
        <ecNumber evidence="8">2.1.1.-</ecNumber>
    </recommendedName>
</protein>
<dbReference type="PATRIC" id="fig|1218565.3.peg.1864"/>
<keyword evidence="6" id="KW-0238">DNA-binding</keyword>
<dbReference type="GO" id="GO:0003677">
    <property type="term" value="F:DNA binding"/>
    <property type="evidence" value="ECO:0007669"/>
    <property type="project" value="UniProtKB-KW"/>
</dbReference>
<dbReference type="AlphaFoldDB" id="M6CUU6"/>
<comment type="caution">
    <text evidence="10">The sequence shown here is derived from an EMBL/GenBank/DDBJ whole genome shotgun (WGS) entry which is preliminary data.</text>
</comment>
<comment type="similarity">
    <text evidence="1">Belongs to the N(4)/N(6)-methyltransferase family. N(4) subfamily.</text>
</comment>
<sequence>MSFEILHGDSFQILKNLTLKNPTQQFDCIVTSPPYFQKRNYLDVSNPLLPLEIGREGNQVDYLGSLREVFLQSKKLLKESSTIFVNLGDTFRRGRTLKVPFHFVEMMEGIGYHYIQEIIWAKSITTKTGNIGSCKPESVRRRFTLSHEYVLFFVKDLKEYYFNSKIVSVPSSNTHNENKNPQALLKTMLATEDGKEKSNGLKNYEETNAENPSELKKRIIENKIKNFDLTATRRSVWQIQTPNSRTRHTAVGPEELFEICILAGSPLNGSVLDPFVGEGTVGKAALRQGRSFLGIDLDIRSCLEAKNNLEEWELRTVS</sequence>
<dbReference type="GO" id="GO:0008170">
    <property type="term" value="F:N-methyltransferase activity"/>
    <property type="evidence" value="ECO:0007669"/>
    <property type="project" value="InterPro"/>
</dbReference>
<keyword evidence="4" id="KW-0949">S-adenosyl-L-methionine</keyword>
<dbReference type="InterPro" id="IPR002941">
    <property type="entry name" value="DNA_methylase_N4/N6"/>
</dbReference>
<dbReference type="GO" id="GO:0015667">
    <property type="term" value="F:site-specific DNA-methyltransferase (cytosine-N4-specific) activity"/>
    <property type="evidence" value="ECO:0007669"/>
    <property type="project" value="UniProtKB-EC"/>
</dbReference>
<keyword evidence="3" id="KW-0808">Transferase</keyword>
<dbReference type="PRINTS" id="PR00508">
    <property type="entry name" value="S21N4MTFRASE"/>
</dbReference>
<evidence type="ECO:0000256" key="7">
    <source>
        <dbReference type="ARBA" id="ARBA00049120"/>
    </source>
</evidence>
<dbReference type="SUPFAM" id="SSF53335">
    <property type="entry name" value="S-adenosyl-L-methionine-dependent methyltransferases"/>
    <property type="match status" value="1"/>
</dbReference>